<sequence length="269" mass="30445">MTDHQFKIRIRIRQPLKPTRPHCLEREAITKIPVAGKKILSGLLLMCGTFSFISYMFFDWDNGQSALTETLPVIGPVIITNADVTSSVYSQTNKASAGDEANFYIDRSISARNSVLAPESLEEVIFDTKIKTESDIVIATDNTAISDEITTAAVDSISADRPEVIRAQLTSAIQKREPVDMIKHISLNQKINKRIYFFIQLYGLNGEQVNVRWYYQDRKVAEVALKVGGQQWRTYASKLVSKTRRGQWRVMLHNQSGELLSQRSFIVSK</sequence>
<evidence type="ECO:0000313" key="4">
    <source>
        <dbReference type="Proteomes" id="UP000185062"/>
    </source>
</evidence>
<name>A0A1N6J206_9PROT</name>
<keyword evidence="1" id="KW-1133">Transmembrane helix</keyword>
<keyword evidence="1" id="KW-0812">Transmembrane</keyword>
<evidence type="ECO:0000259" key="2">
    <source>
        <dbReference type="Pfam" id="PF11141"/>
    </source>
</evidence>
<dbReference type="Pfam" id="PF11141">
    <property type="entry name" value="DUF2914"/>
    <property type="match status" value="1"/>
</dbReference>
<dbReference type="RefSeq" id="WP_028461010.1">
    <property type="nucleotide sequence ID" value="NZ_FSRO01000001.1"/>
</dbReference>
<proteinExistence type="predicted"/>
<feature type="domain" description="DUF2914" evidence="2">
    <location>
        <begin position="207"/>
        <end position="266"/>
    </location>
</feature>
<keyword evidence="4" id="KW-1185">Reference proteome</keyword>
<dbReference type="InterPro" id="IPR022606">
    <property type="entry name" value="DUF2914"/>
</dbReference>
<gene>
    <name evidence="3" type="ORF">SAMN02743940_2252</name>
</gene>
<protein>
    <recommendedName>
        <fullName evidence="2">DUF2914 domain-containing protein</fullName>
    </recommendedName>
</protein>
<dbReference type="AlphaFoldDB" id="A0A1N6J206"/>
<evidence type="ECO:0000256" key="1">
    <source>
        <dbReference type="SAM" id="Phobius"/>
    </source>
</evidence>
<organism evidence="3 4">
    <name type="scientific">Nitrosomonas cryotolerans ATCC 49181</name>
    <dbReference type="NCBI Taxonomy" id="1131553"/>
    <lineage>
        <taxon>Bacteria</taxon>
        <taxon>Pseudomonadati</taxon>
        <taxon>Pseudomonadota</taxon>
        <taxon>Betaproteobacteria</taxon>
        <taxon>Nitrosomonadales</taxon>
        <taxon>Nitrosomonadaceae</taxon>
        <taxon>Nitrosomonas</taxon>
    </lineage>
</organism>
<evidence type="ECO:0000313" key="3">
    <source>
        <dbReference type="EMBL" id="SIO38297.1"/>
    </source>
</evidence>
<dbReference type="eggNOG" id="ENOG502Z8YT">
    <property type="taxonomic scope" value="Bacteria"/>
</dbReference>
<reference evidence="3 4" key="1">
    <citation type="submission" date="2016-12" db="EMBL/GenBank/DDBJ databases">
        <authorList>
            <person name="Song W.-J."/>
            <person name="Kurnit D.M."/>
        </authorList>
    </citation>
    <scope>NUCLEOTIDE SEQUENCE [LARGE SCALE GENOMIC DNA]</scope>
    <source>
        <strain evidence="3 4">ATCC 49181</strain>
    </source>
</reference>
<keyword evidence="1" id="KW-0472">Membrane</keyword>
<feature type="transmembrane region" description="Helical" evidence="1">
    <location>
        <begin position="39"/>
        <end position="58"/>
    </location>
</feature>
<dbReference type="Proteomes" id="UP000185062">
    <property type="component" value="Unassembled WGS sequence"/>
</dbReference>
<dbReference type="STRING" id="44575.SAMN05216419_10063"/>
<dbReference type="EMBL" id="FSRO01000001">
    <property type="protein sequence ID" value="SIO38297.1"/>
    <property type="molecule type" value="Genomic_DNA"/>
</dbReference>
<accession>A0A1N6J206</accession>